<name>A0A2K9VP09_9CAUD</name>
<organism evidence="2 3">
    <name type="scientific">Shigella phage Sf20</name>
    <dbReference type="NCBI Taxonomy" id="2024307"/>
    <lineage>
        <taxon>Viruses</taxon>
        <taxon>Duplodnaviria</taxon>
        <taxon>Heunggongvirae</taxon>
        <taxon>Uroviricota</taxon>
        <taxon>Caudoviricetes</taxon>
        <taxon>Pantevenvirales</taxon>
        <taxon>Straboviridae</taxon>
        <taxon>Krischvirus</taxon>
        <taxon>Krischvirus RB49</taxon>
    </lineage>
</organism>
<protein>
    <submittedName>
        <fullName evidence="2">Uncharacterized protein</fullName>
    </submittedName>
</protein>
<dbReference type="EMBL" id="MF327006">
    <property type="protein sequence ID" value="AUV64080.1"/>
    <property type="molecule type" value="Genomic_DNA"/>
</dbReference>
<keyword evidence="1" id="KW-1133">Transmembrane helix</keyword>
<proteinExistence type="predicted"/>
<evidence type="ECO:0000313" key="2">
    <source>
        <dbReference type="EMBL" id="AUV64080.1"/>
    </source>
</evidence>
<sequence>MALYAMNEIERMMLIGGPEFTKFDAILIALGFLMICCMVAL</sequence>
<gene>
    <name evidence="2" type="ORF">Sf20_gp261</name>
</gene>
<feature type="transmembrane region" description="Helical" evidence="1">
    <location>
        <begin position="20"/>
        <end position="40"/>
    </location>
</feature>
<keyword evidence="1" id="KW-0472">Membrane</keyword>
<keyword evidence="1" id="KW-0812">Transmembrane</keyword>
<evidence type="ECO:0000256" key="1">
    <source>
        <dbReference type="SAM" id="Phobius"/>
    </source>
</evidence>
<evidence type="ECO:0000313" key="3">
    <source>
        <dbReference type="Proteomes" id="UP000240841"/>
    </source>
</evidence>
<dbReference type="Proteomes" id="UP000240841">
    <property type="component" value="Segment"/>
</dbReference>
<accession>A0A2K9VP09</accession>
<reference evidence="2 3" key="1">
    <citation type="submission" date="2017-06" db="EMBL/GenBank/DDBJ databases">
        <title>The isolation and characterization of 16 novel Shigella-infecting phages from the environment.</title>
        <authorList>
            <person name="Doore S.M."/>
            <person name="Schrad J.R."/>
            <person name="Dover J.A."/>
            <person name="Parent K.N."/>
        </authorList>
    </citation>
    <scope>NUCLEOTIDE SEQUENCE [LARGE SCALE GENOMIC DNA]</scope>
</reference>